<dbReference type="InterPro" id="IPR050855">
    <property type="entry name" value="NDM-1-like"/>
</dbReference>
<dbReference type="PANTHER" id="PTHR42951:SF4">
    <property type="entry name" value="ACYL-COENZYME A THIOESTERASE MBLAC2"/>
    <property type="match status" value="1"/>
</dbReference>
<accession>A0A8H5M1M9</accession>
<evidence type="ECO:0000313" key="2">
    <source>
        <dbReference type="EMBL" id="KAF5377361.1"/>
    </source>
</evidence>
<dbReference type="SUPFAM" id="SSF56281">
    <property type="entry name" value="Metallo-hydrolase/oxidoreductase"/>
    <property type="match status" value="1"/>
</dbReference>
<proteinExistence type="predicted"/>
<protein>
    <recommendedName>
        <fullName evidence="1">Metallo-beta-lactamase domain-containing protein</fullName>
    </recommendedName>
</protein>
<dbReference type="OrthoDB" id="3341310at2759"/>
<keyword evidence="3" id="KW-1185">Reference proteome</keyword>
<feature type="domain" description="Metallo-beta-lactamase" evidence="1">
    <location>
        <begin position="43"/>
        <end position="225"/>
    </location>
</feature>
<dbReference type="PANTHER" id="PTHR42951">
    <property type="entry name" value="METALLO-BETA-LACTAMASE DOMAIN-CONTAINING"/>
    <property type="match status" value="1"/>
</dbReference>
<dbReference type="InterPro" id="IPR001279">
    <property type="entry name" value="Metallo-B-lactamas"/>
</dbReference>
<name>A0A8H5M1M9_9AGAR</name>
<evidence type="ECO:0000259" key="1">
    <source>
        <dbReference type="SMART" id="SM00849"/>
    </source>
</evidence>
<dbReference type="SMART" id="SM00849">
    <property type="entry name" value="Lactamase_B"/>
    <property type="match status" value="1"/>
</dbReference>
<evidence type="ECO:0000313" key="3">
    <source>
        <dbReference type="Proteomes" id="UP000518752"/>
    </source>
</evidence>
<gene>
    <name evidence="2" type="ORF">D9757_008011</name>
</gene>
<dbReference type="Proteomes" id="UP000518752">
    <property type="component" value="Unassembled WGS sequence"/>
</dbReference>
<dbReference type="Gene3D" id="3.60.15.10">
    <property type="entry name" value="Ribonuclease Z/Hydroxyacylglutathione hydrolase-like"/>
    <property type="match status" value="1"/>
</dbReference>
<dbReference type="CDD" id="cd06262">
    <property type="entry name" value="metallo-hydrolase-like_MBL-fold"/>
    <property type="match status" value="1"/>
</dbReference>
<dbReference type="AlphaFoldDB" id="A0A8H5M1M9"/>
<comment type="caution">
    <text evidence="2">The sequence shown here is derived from an EMBL/GenBank/DDBJ whole genome shotgun (WGS) entry which is preliminary data.</text>
</comment>
<sequence length="250" mass="27743">MTRPSAFSAFGLSPNVFLIKESNDIYSENPYIYAIISRSSASDGSAFTVPQGTVILIDTGCGGASNDPGVEITSLREFIETVDIRGQPLNPGGSMNYLVINTHCHYDHILGIEDFFLQDIPEHSLCNFLHIRTPVYRPSLVPHGHTIGDTGITLLHTYGHTPDSLSVYDPTSTPPRLYTGDLFYENEPIIFPSEGSIIDWFHSVDMLTEFISTKTKDMQASGSCHQHNQRSSSMPDMLPILNRPFLFSEL</sequence>
<reference evidence="2 3" key="1">
    <citation type="journal article" date="2020" name="ISME J.">
        <title>Uncovering the hidden diversity of litter-decomposition mechanisms in mushroom-forming fungi.</title>
        <authorList>
            <person name="Floudas D."/>
            <person name="Bentzer J."/>
            <person name="Ahren D."/>
            <person name="Johansson T."/>
            <person name="Persson P."/>
            <person name="Tunlid A."/>
        </authorList>
    </citation>
    <scope>NUCLEOTIDE SEQUENCE [LARGE SCALE GENOMIC DNA]</scope>
    <source>
        <strain evidence="2 3">CBS 406.79</strain>
    </source>
</reference>
<dbReference type="InterPro" id="IPR036866">
    <property type="entry name" value="RibonucZ/Hydroxyglut_hydro"/>
</dbReference>
<dbReference type="EMBL" id="JAACJN010000084">
    <property type="protein sequence ID" value="KAF5377361.1"/>
    <property type="molecule type" value="Genomic_DNA"/>
</dbReference>
<organism evidence="2 3">
    <name type="scientific">Collybiopsis confluens</name>
    <dbReference type="NCBI Taxonomy" id="2823264"/>
    <lineage>
        <taxon>Eukaryota</taxon>
        <taxon>Fungi</taxon>
        <taxon>Dikarya</taxon>
        <taxon>Basidiomycota</taxon>
        <taxon>Agaricomycotina</taxon>
        <taxon>Agaricomycetes</taxon>
        <taxon>Agaricomycetidae</taxon>
        <taxon>Agaricales</taxon>
        <taxon>Marasmiineae</taxon>
        <taxon>Omphalotaceae</taxon>
        <taxon>Collybiopsis</taxon>
    </lineage>
</organism>